<comment type="caution">
    <text evidence="1">The sequence shown here is derived from an EMBL/GenBank/DDBJ whole genome shotgun (WGS) entry which is preliminary data.</text>
</comment>
<organism evidence="1 2">
    <name type="scientific">Bifidobacterium mongoliense DSM 21395</name>
    <dbReference type="NCBI Taxonomy" id="1437603"/>
    <lineage>
        <taxon>Bacteria</taxon>
        <taxon>Bacillati</taxon>
        <taxon>Actinomycetota</taxon>
        <taxon>Actinomycetes</taxon>
        <taxon>Bifidobacteriales</taxon>
        <taxon>Bifidobacteriaceae</taxon>
        <taxon>Bifidobacterium</taxon>
    </lineage>
</organism>
<dbReference type="Proteomes" id="UP000029082">
    <property type="component" value="Unassembled WGS sequence"/>
</dbReference>
<evidence type="ECO:0000313" key="1">
    <source>
        <dbReference type="EMBL" id="KFI77098.1"/>
    </source>
</evidence>
<dbReference type="STRING" id="1437603.GCA_000771525_00264"/>
<sequence>MSAVGESVGRRMTLGYLTSHYGYDLQPSFASNVTITAVADDMASVRPGCLYAPAGSVDVRRLEEARSRGAYAALIPHAMRAVVKDIEFPLVFAEPTPSQLGALAGDIAGHPSTSLAVFAVCGADGDEVQATVVRLADFLHMLGNPVGVVSAAGSTSLERALDVRHPLGILDVQHILSVCAEDGAAAIVLAVDDQTLRPDALQGVGIDVLGVSDTGDETTVASRVESYTRRYGFTMDKQATPVTRNEESDVFAQQSQIVNEEDGVRRLSLSVAMVLAAGVRRNTIKSALRVSRELD</sequence>
<name>A0A087C1E8_9BIFI</name>
<proteinExistence type="predicted"/>
<keyword evidence="2" id="KW-1185">Reference proteome</keyword>
<dbReference type="OrthoDB" id="3242635at2"/>
<protein>
    <submittedName>
        <fullName evidence="1">UDP-N-acetylmuramyl peptide synthase</fullName>
    </submittedName>
</protein>
<dbReference type="GeneID" id="93093812"/>
<dbReference type="RefSeq" id="WP_033511229.1">
    <property type="nucleotide sequence ID" value="NZ_JDUO01000001.1"/>
</dbReference>
<dbReference type="eggNOG" id="COG0769">
    <property type="taxonomic scope" value="Bacteria"/>
</dbReference>
<dbReference type="AlphaFoldDB" id="A0A087C1E8"/>
<reference evidence="1 2" key="1">
    <citation type="submission" date="2014-03" db="EMBL/GenBank/DDBJ databases">
        <title>Genomics of Bifidobacteria.</title>
        <authorList>
            <person name="Ventura M."/>
            <person name="Milani C."/>
            <person name="Lugli G.A."/>
        </authorList>
    </citation>
    <scope>NUCLEOTIDE SEQUENCE [LARGE SCALE GENOMIC DNA]</scope>
    <source>
        <strain evidence="1 2">DSM 21395</strain>
    </source>
</reference>
<evidence type="ECO:0000313" key="2">
    <source>
        <dbReference type="Proteomes" id="UP000029082"/>
    </source>
</evidence>
<accession>A0A087C1E8</accession>
<gene>
    <name evidence="1" type="ORF">BMON_0658</name>
</gene>
<dbReference type="EMBL" id="JGZE01000010">
    <property type="protein sequence ID" value="KFI77098.1"/>
    <property type="molecule type" value="Genomic_DNA"/>
</dbReference>